<dbReference type="GO" id="GO:0006622">
    <property type="term" value="P:protein targeting to lysosome"/>
    <property type="evidence" value="ECO:0000318"/>
    <property type="project" value="GO_Central"/>
</dbReference>
<dbReference type="InterPro" id="IPR000296">
    <property type="entry name" value="Man-6-P_rcpt_cation_dep"/>
</dbReference>
<feature type="domain" description="MRH" evidence="18">
    <location>
        <begin position="32"/>
        <end position="177"/>
    </location>
</feature>
<reference evidence="20" key="1">
    <citation type="submission" date="2011-12" db="EMBL/GenBank/DDBJ databases">
        <title>The Draft Genome of Lepisosteus oculatus.</title>
        <authorList>
            <consortium name="The Broad Institute Genome Assembly &amp; Analysis Group"/>
            <consortium name="Computational R&amp;D Group"/>
            <consortium name="and Sequencing Platform"/>
            <person name="Di Palma F."/>
            <person name="Alfoldi J."/>
            <person name="Johnson J."/>
            <person name="Berlin A."/>
            <person name="Gnerre S."/>
            <person name="Jaffe D."/>
            <person name="MacCallum I."/>
            <person name="Young S."/>
            <person name="Walker B.J."/>
            <person name="Lander E.S."/>
            <person name="Lindblad-Toh K."/>
        </authorList>
    </citation>
    <scope>NUCLEOTIDE SEQUENCE [LARGE SCALE GENOMIC DNA]</scope>
</reference>
<evidence type="ECO:0000313" key="20">
    <source>
        <dbReference type="Proteomes" id="UP000018468"/>
    </source>
</evidence>
<evidence type="ECO:0000256" key="11">
    <source>
        <dbReference type="ARBA" id="ARBA00023228"/>
    </source>
</evidence>
<name>W5MNY8_LEPOC</name>
<reference evidence="19" key="2">
    <citation type="submission" date="2025-08" db="UniProtKB">
        <authorList>
            <consortium name="Ensembl"/>
        </authorList>
    </citation>
    <scope>IDENTIFICATION</scope>
</reference>
<dbReference type="EMBL" id="AHAT01036508">
    <property type="status" value="NOT_ANNOTATED_CDS"/>
    <property type="molecule type" value="Genomic_DNA"/>
</dbReference>
<evidence type="ECO:0000256" key="17">
    <source>
        <dbReference type="SAM" id="SignalP"/>
    </source>
</evidence>
<dbReference type="SUPFAM" id="SSF50911">
    <property type="entry name" value="Mannose 6-phosphate receptor domain"/>
    <property type="match status" value="1"/>
</dbReference>
<proteinExistence type="predicted"/>
<evidence type="ECO:0000256" key="15">
    <source>
        <dbReference type="SAM" id="MobiDB-lite"/>
    </source>
</evidence>
<feature type="signal peptide" evidence="17">
    <location>
        <begin position="1"/>
        <end position="29"/>
    </location>
</feature>
<dbReference type="FunCoup" id="W5MNY8">
    <property type="interactions" value="639"/>
</dbReference>
<comment type="subcellular location">
    <subcellularLocation>
        <location evidence="12">Endomembrane system</location>
        <topology evidence="12">Single-pass type I membrane protein</topology>
    </subcellularLocation>
    <subcellularLocation>
        <location evidence="1">Lysosome membrane</location>
        <topology evidence="1">Single-pass membrane protein</topology>
    </subcellularLocation>
</comment>
<sequence>QAEMMCRGLRLAGWASLSLLLALTGKGQASNMNCTLASGISDREQKVLNLLEPISNQDFSTSSTDGTYTYYFRICGDAHGAGSAGVVQEDSKSKKATVIGRYNSTQAFNGSDWVMLIYGGGDNYTSHCGKEQRRAMVLISCNRRVSAGNFEVMSEERDKARDCFYLFEMDSSYVCPETHLSIGSILLIVVFCFLCVYLVGGFLYQRLVVGAKGMEQFPNLSFWQGIGNLTADGCDFVCRSRAHEAPPTYRGVPTEPLGEEPEERDDHLLPM</sequence>
<dbReference type="GO" id="GO:0005802">
    <property type="term" value="C:trans-Golgi network"/>
    <property type="evidence" value="ECO:0000318"/>
    <property type="project" value="GO_Central"/>
</dbReference>
<evidence type="ECO:0000256" key="10">
    <source>
        <dbReference type="ARBA" id="ARBA00023180"/>
    </source>
</evidence>
<keyword evidence="8" id="KW-1015">Disulfide bond</keyword>
<evidence type="ECO:0000256" key="12">
    <source>
        <dbReference type="ARBA" id="ARBA00046288"/>
    </source>
</evidence>
<evidence type="ECO:0000256" key="3">
    <source>
        <dbReference type="ARBA" id="ARBA00022553"/>
    </source>
</evidence>
<keyword evidence="3" id="KW-0597">Phosphoprotein</keyword>
<keyword evidence="6 16" id="KW-1133">Transmembrane helix</keyword>
<dbReference type="GO" id="GO:0019904">
    <property type="term" value="F:protein domain specific binding"/>
    <property type="evidence" value="ECO:0007669"/>
    <property type="project" value="InterPro"/>
</dbReference>
<keyword evidence="9" id="KW-0675">Receptor</keyword>
<dbReference type="GO" id="GO:0005768">
    <property type="term" value="C:endosome"/>
    <property type="evidence" value="ECO:0007669"/>
    <property type="project" value="InterPro"/>
</dbReference>
<dbReference type="GeneTree" id="ENSGT00390000002109"/>
<evidence type="ECO:0000313" key="19">
    <source>
        <dbReference type="Ensembl" id="ENSLOCP00000010097.1"/>
    </source>
</evidence>
<evidence type="ECO:0000256" key="9">
    <source>
        <dbReference type="ARBA" id="ARBA00023170"/>
    </source>
</evidence>
<evidence type="ECO:0000256" key="2">
    <source>
        <dbReference type="ARBA" id="ARBA00022448"/>
    </source>
</evidence>
<dbReference type="STRING" id="7918.ENSLOCP00000010097"/>
<dbReference type="PRINTS" id="PR00715">
    <property type="entry name" value="MAN6PRECEPTR"/>
</dbReference>
<dbReference type="InterPro" id="IPR044865">
    <property type="entry name" value="MRH_dom"/>
</dbReference>
<feature type="chain" id="PRO_5004866551" description="Cation-dependent mannose-6-phosphate receptor" evidence="17">
    <location>
        <begin position="30"/>
        <end position="271"/>
    </location>
</feature>
<dbReference type="InterPro" id="IPR009011">
    <property type="entry name" value="Man6P_isomerase_rcpt-bd_dom_sf"/>
</dbReference>
<keyword evidence="4 16" id="KW-0812">Transmembrane</keyword>
<evidence type="ECO:0000256" key="1">
    <source>
        <dbReference type="ARBA" id="ARBA00004363"/>
    </source>
</evidence>
<evidence type="ECO:0000256" key="5">
    <source>
        <dbReference type="ARBA" id="ARBA00022729"/>
    </source>
</evidence>
<keyword evidence="11" id="KW-0458">Lysosome</keyword>
<dbReference type="PANTHER" id="PTHR15071">
    <property type="entry name" value="MANNOSE-6-PHOSPHATE RECEPTOR FAMILY MEMBER"/>
    <property type="match status" value="1"/>
</dbReference>
<dbReference type="eggNOG" id="ENOG502QTJ5">
    <property type="taxonomic scope" value="Eukaryota"/>
</dbReference>
<dbReference type="Pfam" id="PF02157">
    <property type="entry name" value="Man-6-P_recep"/>
    <property type="match status" value="1"/>
</dbReference>
<reference evidence="19" key="3">
    <citation type="submission" date="2025-09" db="UniProtKB">
        <authorList>
            <consortium name="Ensembl"/>
        </authorList>
    </citation>
    <scope>IDENTIFICATION</scope>
</reference>
<dbReference type="Proteomes" id="UP000018468">
    <property type="component" value="Linkage group LG26"/>
</dbReference>
<dbReference type="FunFam" id="2.70.130.10:FF:000008">
    <property type="entry name" value="Cation-dependent mannose-6-phosphate receptor"/>
    <property type="match status" value="1"/>
</dbReference>
<feature type="region of interest" description="Disordered" evidence="15">
    <location>
        <begin position="245"/>
        <end position="271"/>
    </location>
</feature>
<evidence type="ECO:0000256" key="7">
    <source>
        <dbReference type="ARBA" id="ARBA00023136"/>
    </source>
</evidence>
<keyword evidence="7 16" id="KW-0472">Membrane</keyword>
<evidence type="ECO:0000256" key="14">
    <source>
        <dbReference type="ARBA" id="ARBA00069343"/>
    </source>
</evidence>
<dbReference type="Bgee" id="ENSLOCG00000008310">
    <property type="expression patterns" value="Expressed in embryo and 13 other cell types or tissues"/>
</dbReference>
<dbReference type="InterPro" id="IPR028927">
    <property type="entry name" value="Man-6-P_rcpt"/>
</dbReference>
<evidence type="ECO:0000259" key="18">
    <source>
        <dbReference type="PROSITE" id="PS51914"/>
    </source>
</evidence>
<protein>
    <recommendedName>
        <fullName evidence="14">Cation-dependent mannose-6-phosphate receptor</fullName>
    </recommendedName>
</protein>
<evidence type="ECO:0000256" key="8">
    <source>
        <dbReference type="ARBA" id="ARBA00023157"/>
    </source>
</evidence>
<dbReference type="Gene3D" id="2.70.130.10">
    <property type="entry name" value="Mannose-6-phosphate receptor binding domain"/>
    <property type="match status" value="1"/>
</dbReference>
<dbReference type="AlphaFoldDB" id="W5MNY8"/>
<evidence type="ECO:0000256" key="13">
    <source>
        <dbReference type="ARBA" id="ARBA00059814"/>
    </source>
</evidence>
<dbReference type="HOGENOM" id="CLU_058440_0_0_1"/>
<feature type="transmembrane region" description="Helical" evidence="16">
    <location>
        <begin position="180"/>
        <end position="204"/>
    </location>
</feature>
<organism evidence="19 20">
    <name type="scientific">Lepisosteus oculatus</name>
    <name type="common">Spotted gar</name>
    <dbReference type="NCBI Taxonomy" id="7918"/>
    <lineage>
        <taxon>Eukaryota</taxon>
        <taxon>Metazoa</taxon>
        <taxon>Chordata</taxon>
        <taxon>Craniata</taxon>
        <taxon>Vertebrata</taxon>
        <taxon>Euteleostomi</taxon>
        <taxon>Actinopterygii</taxon>
        <taxon>Neopterygii</taxon>
        <taxon>Holostei</taxon>
        <taxon>Semionotiformes</taxon>
        <taxon>Lepisosteidae</taxon>
        <taxon>Lepisosteus</taxon>
    </lineage>
</organism>
<evidence type="ECO:0000256" key="4">
    <source>
        <dbReference type="ARBA" id="ARBA00022692"/>
    </source>
</evidence>
<keyword evidence="10" id="KW-0325">Glycoprotein</keyword>
<dbReference type="GO" id="GO:0005765">
    <property type="term" value="C:lysosomal membrane"/>
    <property type="evidence" value="ECO:0007669"/>
    <property type="project" value="UniProtKB-SubCell"/>
</dbReference>
<accession>W5MNY8</accession>
<dbReference type="PANTHER" id="PTHR15071:SF29">
    <property type="entry name" value="CATION-DEPENDENT MANNOSE-6-PHOSPHATE RECEPTOR"/>
    <property type="match status" value="1"/>
</dbReference>
<keyword evidence="5 17" id="KW-0732">Signal</keyword>
<dbReference type="EMBL" id="AHAT01036509">
    <property type="status" value="NOT_ANNOTATED_CDS"/>
    <property type="molecule type" value="Genomic_DNA"/>
</dbReference>
<dbReference type="InParanoid" id="W5MNY8"/>
<dbReference type="PROSITE" id="PS51914">
    <property type="entry name" value="MRH"/>
    <property type="match status" value="1"/>
</dbReference>
<dbReference type="OMA" id="WVMLIYG"/>
<dbReference type="Ensembl" id="ENSLOCT00000010109.1">
    <property type="protein sequence ID" value="ENSLOCP00000010097.1"/>
    <property type="gene ID" value="ENSLOCG00000008310.1"/>
</dbReference>
<comment type="function">
    <text evidence="13">Transport of phosphorylated lysosomal enzymes from the Golgi complex and the cell surface to lysosomes. Lysosomal enzymes bearing phosphomannosyl residues bind specifically to mannose-6-phosphate receptors in the Golgi apparatus and the resulting receptor-ligand complex is transported to an acidic prelyosomal compartment where the low pH mediates the dissociation of the complex.</text>
</comment>
<evidence type="ECO:0000256" key="6">
    <source>
        <dbReference type="ARBA" id="ARBA00022989"/>
    </source>
</evidence>
<evidence type="ECO:0000256" key="16">
    <source>
        <dbReference type="SAM" id="Phobius"/>
    </source>
</evidence>
<keyword evidence="2" id="KW-0813">Transport</keyword>
<keyword evidence="20" id="KW-1185">Reference proteome</keyword>